<evidence type="ECO:0000313" key="1">
    <source>
        <dbReference type="EMBL" id="QHT01580.1"/>
    </source>
</evidence>
<organism evidence="1">
    <name type="scientific">viral metagenome</name>
    <dbReference type="NCBI Taxonomy" id="1070528"/>
    <lineage>
        <taxon>unclassified sequences</taxon>
        <taxon>metagenomes</taxon>
        <taxon>organismal metagenomes</taxon>
    </lineage>
</organism>
<evidence type="ECO:0008006" key="2">
    <source>
        <dbReference type="Google" id="ProtNLM"/>
    </source>
</evidence>
<accession>A0A6C0CCL1</accession>
<dbReference type="AlphaFoldDB" id="A0A6C0CCL1"/>
<dbReference type="InterPro" id="IPR008615">
    <property type="entry name" value="FNIP"/>
</dbReference>
<dbReference type="EMBL" id="MN739378">
    <property type="protein sequence ID" value="QHT01580.1"/>
    <property type="molecule type" value="Genomic_DNA"/>
</dbReference>
<sequence>MITRYEDMIFEIAEFLTNKEKIMFSATCIYMNSLKCQFIYSNKIHVYRITQLPYFNNFQCVKISQKGDIYPESAMCIHHEVRKPGSDRRDLRIPNNVTHLTFYMHINPIIKNYIPPTVTHLTLDKFFNNSIRDCIPPFITHLTFGKAFNKSVKNRIPASVTHLIFGDYFNHQVDNIPPSVTHLIFGESFNQSINNLPDSITHLAFGRYFSKTINKIPSSVIEIKLNEEYAKNITEDVVSRVNIIKISNIDD</sequence>
<dbReference type="PANTHER" id="PTHR32134:SF92">
    <property type="entry name" value="FNIP REPEAT-CONTAINING PROTEIN"/>
    <property type="match status" value="1"/>
</dbReference>
<proteinExistence type="predicted"/>
<reference evidence="1" key="1">
    <citation type="journal article" date="2020" name="Nature">
        <title>Giant virus diversity and host interactions through global metagenomics.</title>
        <authorList>
            <person name="Schulz F."/>
            <person name="Roux S."/>
            <person name="Paez-Espino D."/>
            <person name="Jungbluth S."/>
            <person name="Walsh D.A."/>
            <person name="Denef V.J."/>
            <person name="McMahon K.D."/>
            <person name="Konstantinidis K.T."/>
            <person name="Eloe-Fadrosh E.A."/>
            <person name="Kyrpides N.C."/>
            <person name="Woyke T."/>
        </authorList>
    </citation>
    <scope>NUCLEOTIDE SEQUENCE</scope>
    <source>
        <strain evidence="1">GVMAG-M-3300020192-26</strain>
    </source>
</reference>
<dbReference type="Pfam" id="PF05725">
    <property type="entry name" value="FNIP"/>
    <property type="match status" value="3"/>
</dbReference>
<dbReference type="InterPro" id="IPR051251">
    <property type="entry name" value="STK_FNIP-Repeat"/>
</dbReference>
<dbReference type="PANTHER" id="PTHR32134">
    <property type="entry name" value="FNIP REPEAT-CONTAINING PROTEIN"/>
    <property type="match status" value="1"/>
</dbReference>
<name>A0A6C0CCL1_9ZZZZ</name>
<protein>
    <recommendedName>
        <fullName evidence="2">FNIp repeat-containing protein</fullName>
    </recommendedName>
</protein>